<sequence length="102" mass="11867">MVSKYQLIFGVLTLKIRPVFELLIQFIDKHSIPLDDEFENENNHSGDLQKIGISGYLTFPPNMNPPELIEIFSRRNVFHGARRETHCFAPRFSITTNVEVNY</sequence>
<evidence type="ECO:0000313" key="2">
    <source>
        <dbReference type="Proteomes" id="UP000317178"/>
    </source>
</evidence>
<protein>
    <submittedName>
        <fullName evidence="1">Uncharacterized protein</fullName>
    </submittedName>
</protein>
<accession>A0A518CIN8</accession>
<proteinExistence type="predicted"/>
<dbReference type="AlphaFoldDB" id="A0A518CIN8"/>
<reference evidence="1 2" key="1">
    <citation type="submission" date="2019-02" db="EMBL/GenBank/DDBJ databases">
        <title>Deep-cultivation of Planctomycetes and their phenomic and genomic characterization uncovers novel biology.</title>
        <authorList>
            <person name="Wiegand S."/>
            <person name="Jogler M."/>
            <person name="Boedeker C."/>
            <person name="Pinto D."/>
            <person name="Vollmers J."/>
            <person name="Rivas-Marin E."/>
            <person name="Kohn T."/>
            <person name="Peeters S.H."/>
            <person name="Heuer A."/>
            <person name="Rast P."/>
            <person name="Oberbeckmann S."/>
            <person name="Bunk B."/>
            <person name="Jeske O."/>
            <person name="Meyerdierks A."/>
            <person name="Storesund J.E."/>
            <person name="Kallscheuer N."/>
            <person name="Luecker S."/>
            <person name="Lage O.M."/>
            <person name="Pohl T."/>
            <person name="Merkel B.J."/>
            <person name="Hornburger P."/>
            <person name="Mueller R.-W."/>
            <person name="Bruemmer F."/>
            <person name="Labrenz M."/>
            <person name="Spormann A.M."/>
            <person name="Op den Camp H."/>
            <person name="Overmann J."/>
            <person name="Amann R."/>
            <person name="Jetten M.S.M."/>
            <person name="Mascher T."/>
            <person name="Medema M.H."/>
            <person name="Devos D.P."/>
            <person name="Kaster A.-K."/>
            <person name="Ovreas L."/>
            <person name="Rohde M."/>
            <person name="Galperin M.Y."/>
            <person name="Jogler C."/>
        </authorList>
    </citation>
    <scope>NUCLEOTIDE SEQUENCE [LARGE SCALE GENOMIC DNA]</scope>
    <source>
        <strain evidence="1 2">Pla110</strain>
    </source>
</reference>
<dbReference type="EMBL" id="CP036281">
    <property type="protein sequence ID" value="QDU79096.1"/>
    <property type="molecule type" value="Genomic_DNA"/>
</dbReference>
<keyword evidence="2" id="KW-1185">Reference proteome</keyword>
<evidence type="ECO:0000313" key="1">
    <source>
        <dbReference type="EMBL" id="QDU79096.1"/>
    </source>
</evidence>
<name>A0A518CIN8_9PLAN</name>
<gene>
    <name evidence="1" type="ORF">Pla110_08000</name>
</gene>
<dbReference type="KEGG" id="plon:Pla110_08000"/>
<organism evidence="1 2">
    <name type="scientific">Polystyrenella longa</name>
    <dbReference type="NCBI Taxonomy" id="2528007"/>
    <lineage>
        <taxon>Bacteria</taxon>
        <taxon>Pseudomonadati</taxon>
        <taxon>Planctomycetota</taxon>
        <taxon>Planctomycetia</taxon>
        <taxon>Planctomycetales</taxon>
        <taxon>Planctomycetaceae</taxon>
        <taxon>Polystyrenella</taxon>
    </lineage>
</organism>
<dbReference type="Proteomes" id="UP000317178">
    <property type="component" value="Chromosome"/>
</dbReference>